<feature type="region of interest" description="Disordered" evidence="1">
    <location>
        <begin position="1079"/>
        <end position="1113"/>
    </location>
</feature>
<dbReference type="InterPro" id="IPR027417">
    <property type="entry name" value="P-loop_NTPase"/>
</dbReference>
<dbReference type="Proteomes" id="UP000287547">
    <property type="component" value="Unassembled WGS sequence"/>
</dbReference>
<feature type="compositionally biased region" description="Basic and acidic residues" evidence="1">
    <location>
        <begin position="1100"/>
        <end position="1112"/>
    </location>
</feature>
<accession>A0A428Z425</accession>
<name>A0A428Z425_KIBAR</name>
<evidence type="ECO:0000256" key="1">
    <source>
        <dbReference type="SAM" id="MobiDB-lite"/>
    </source>
</evidence>
<reference evidence="2 3" key="1">
    <citation type="submission" date="2018-05" db="EMBL/GenBank/DDBJ databases">
        <title>Evolution of GPA BGCs.</title>
        <authorList>
            <person name="Waglechner N."/>
            <person name="Wright G.D."/>
        </authorList>
    </citation>
    <scope>NUCLEOTIDE SEQUENCE [LARGE SCALE GENOMIC DNA]</scope>
    <source>
        <strain evidence="2 3">A82846</strain>
    </source>
</reference>
<proteinExistence type="predicted"/>
<protein>
    <recommendedName>
        <fullName evidence="4">ATP-binding protein</fullName>
    </recommendedName>
</protein>
<comment type="caution">
    <text evidence="2">The sequence shown here is derived from an EMBL/GenBank/DDBJ whole genome shotgun (WGS) entry which is preliminary data.</text>
</comment>
<sequence>MVGTYRFPVSYPGADSVAGLASGPSGPARFWARLRAWDGSQQRAFEELCFQLRDPAPDGWRTIKTAAPDGGVEWYDIAPDGRVFGWQAKFVDTVDRLLPQARASLKTVGANRAHRNVVRFTVLAPFDLPDPTPESPQGKPRAGARQRWNDAVQQWQATLPGASDIEIDFRGSGQLLERLTQPGNEGRQWFFFQDVALGPGWCRRQWEQARRVAHDRYTPECHVALPLGDTIDGLALSPAFRQRVTRRAEAVRAALAAVSWSWSRWQAKYDVPAALVKNRQAADAEFHSAMSTAAIIYDTLQNLDALHGLAAASLASHLRELTAALDVFTGHASQLAHLLEAEEPASWPADSADPLRHDPAMDTALWLPTPEAEHPSGPLEAAQALRNIIADYRDVDQVIDSARSLASLLHGRAARAAEAGAWLLLGRPGQGKTHLLLDAAKRALDDGRLAVTVLGEELSGNDPLTEIARRLELGDLPHQTFLQALDAAGAATNARFLLIIDALNDSDQPARWKIELPRLLAQTADYPHVAVVVSCRDTMRDVVLPSDLDRLDLPSTVHPGFNGHEVEALERYLRDVPHALPRTPLLLPAFSNGLFVKLYADGLSKRARRTTTAVPVSSTQHRSAVFESFVDLRAEIICERLKLDPASRPVHRAIQTLAERMAATQRDVLEREDARALVDAYAPGRTEHPNTMLAQLISNGLLTSDRYYVPQQEPLAGVGFTYQAFSDDRIVRAVLQQHRDEADLLSQTGSLSADSPLRRWLTAASPNLTEAASVLIPEMTGFELIDVLDAGNPNVDASGTRREQRKSIRRVTLLRALLITLPLRDASTVTPRTVELVDQALREHSVEGPALDAVLAVATEPGHPLNADRLHDQLVALSRVRRDAWWGPRIYATLSAAGPLHRLLRWAEQLPTPRRLQPDQQAYQPIVRPRRAGMRPPVRLEPAEPPAEVVRLAATTLAWTLTSSNRFLRDRATKALVQLLLGYPDVLSSVLTRFLRHDARSVDDPYLFERLTLVAYGVAARVGWAQPDAIGQLARQILTDVYGDPHAPTHASTNALLCDAAQGVIDIAVRMGVLTPEEAAPACHPHPAPEPGDAPTNEQVDERFPHGSDDPQKSWSSIWFSLRDMGDFAHYEVRHAVHGFTQLPLTQTRPSHRHAHRSRSCIVIADRIPAFRVSLPETVQATLGTAEAVTRLLEKDWLARRILDEDQYHLLRACEKPPPADERLFDADQDEEGAARWVFARVAALGWTPELFGEFDRRHGHGYGSRETHKAERIGKKYQWMALHELVERLANHYYPNGRFIGGSSVYIGAWQAGLRDIDPTLPPASHPLDTEEDDSTDNETRFPTFPTDPGGFWTPSPPSLPDRDTVKEWIATGPAPTLSQTAAAVRTDEHNTPWVVLGEYAKDTAEGRGWADAAGQAEQWHIISSWLVPHQQLPDVVEFLSPRSLIPTWMPDERNPHQLYLAEFPDAPAVSDLEEDLPDSSHELTFIDHDTAQKHSMAKRRALRTARSKPATDGEPQATIEGFLRRLTGPTTLEELAARWADTANMDDDDLDDLFSDTDSDGSHIHRGVDHSGKRLHAFPATQQYSWSGSSADCSIDTNVGVQLPANKLIAGTDLIRHPDRPDWYDTTGRHTISYRWTHRPTGTVQTLLIRQDWLDQRLHDLGYALILGLFGERQQVTRDPELWGTYSQIASRTPDQPWNFSAPIETIRQSQR</sequence>
<dbReference type="SUPFAM" id="SSF52540">
    <property type="entry name" value="P-loop containing nucleoside triphosphate hydrolases"/>
    <property type="match status" value="1"/>
</dbReference>
<evidence type="ECO:0008006" key="4">
    <source>
        <dbReference type="Google" id="ProtNLM"/>
    </source>
</evidence>
<gene>
    <name evidence="2" type="ORF">DMH04_28865</name>
</gene>
<evidence type="ECO:0000313" key="3">
    <source>
        <dbReference type="Proteomes" id="UP000287547"/>
    </source>
</evidence>
<dbReference type="EMBL" id="QHKI01000027">
    <property type="protein sequence ID" value="RSM80919.1"/>
    <property type="molecule type" value="Genomic_DNA"/>
</dbReference>
<feature type="region of interest" description="Disordered" evidence="1">
    <location>
        <begin position="1319"/>
        <end position="1354"/>
    </location>
</feature>
<evidence type="ECO:0000313" key="2">
    <source>
        <dbReference type="EMBL" id="RSM80919.1"/>
    </source>
</evidence>
<organism evidence="2 3">
    <name type="scientific">Kibdelosporangium aridum</name>
    <dbReference type="NCBI Taxonomy" id="2030"/>
    <lineage>
        <taxon>Bacteria</taxon>
        <taxon>Bacillati</taxon>
        <taxon>Actinomycetota</taxon>
        <taxon>Actinomycetes</taxon>
        <taxon>Pseudonocardiales</taxon>
        <taxon>Pseudonocardiaceae</taxon>
        <taxon>Kibdelosporangium</taxon>
    </lineage>
</organism>